<proteinExistence type="predicted"/>
<dbReference type="EMBL" id="JBHRSK010000014">
    <property type="protein sequence ID" value="MFC2969663.1"/>
    <property type="molecule type" value="Genomic_DNA"/>
</dbReference>
<keyword evidence="1" id="KW-0732">Signal</keyword>
<evidence type="ECO:0000313" key="2">
    <source>
        <dbReference type="EMBL" id="MFC2969663.1"/>
    </source>
</evidence>
<dbReference type="InterPro" id="IPR036280">
    <property type="entry name" value="Multihaem_cyt_sf"/>
</dbReference>
<keyword evidence="3" id="KW-1185">Reference proteome</keyword>
<dbReference type="InterPro" id="IPR018588">
    <property type="entry name" value="Dihaem_cytochrome-c"/>
</dbReference>
<dbReference type="RefSeq" id="WP_377834427.1">
    <property type="nucleotide sequence ID" value="NZ_JBHRSK010000014.1"/>
</dbReference>
<feature type="chain" id="PRO_5045337038" evidence="1">
    <location>
        <begin position="26"/>
        <end position="156"/>
    </location>
</feature>
<dbReference type="Proteomes" id="UP001595443">
    <property type="component" value="Unassembled WGS sequence"/>
</dbReference>
<dbReference type="Pfam" id="PF09626">
    <property type="entry name" value="DHC"/>
    <property type="match status" value="1"/>
</dbReference>
<name>A0ABV7AL29_9RHOB</name>
<evidence type="ECO:0000256" key="1">
    <source>
        <dbReference type="SAM" id="SignalP"/>
    </source>
</evidence>
<protein>
    <submittedName>
        <fullName evidence="2">Diheme cytochrome c</fullName>
    </submittedName>
</protein>
<dbReference type="SUPFAM" id="SSF48695">
    <property type="entry name" value="Multiheme cytochromes"/>
    <property type="match status" value="1"/>
</dbReference>
<sequence length="156" mass="16975">MTRLALTAAVLAGLTLPALTLPVLGATVPPVNQEPAKTECSACHMAYPPGLMPARSWKAIMSNLENHFGEDASLDPETTKKIEDYLVANAADAKGYGGIMRGLTAQDTPLKITDMPWWKWVHSEISPTYFQSKRVKSSANCTACHFSGDKGYFEED</sequence>
<comment type="caution">
    <text evidence="2">The sequence shown here is derived from an EMBL/GenBank/DDBJ whole genome shotgun (WGS) entry which is preliminary data.</text>
</comment>
<evidence type="ECO:0000313" key="3">
    <source>
        <dbReference type="Proteomes" id="UP001595443"/>
    </source>
</evidence>
<accession>A0ABV7AL29</accession>
<organism evidence="2 3">
    <name type="scientific">Acidimangrovimonas pyrenivorans</name>
    <dbReference type="NCBI Taxonomy" id="2030798"/>
    <lineage>
        <taxon>Bacteria</taxon>
        <taxon>Pseudomonadati</taxon>
        <taxon>Pseudomonadota</taxon>
        <taxon>Alphaproteobacteria</taxon>
        <taxon>Rhodobacterales</taxon>
        <taxon>Paracoccaceae</taxon>
        <taxon>Acidimangrovimonas</taxon>
    </lineage>
</organism>
<reference evidence="3" key="1">
    <citation type="journal article" date="2019" name="Int. J. Syst. Evol. Microbiol.">
        <title>The Global Catalogue of Microorganisms (GCM) 10K type strain sequencing project: providing services to taxonomists for standard genome sequencing and annotation.</title>
        <authorList>
            <consortium name="The Broad Institute Genomics Platform"/>
            <consortium name="The Broad Institute Genome Sequencing Center for Infectious Disease"/>
            <person name="Wu L."/>
            <person name="Ma J."/>
        </authorList>
    </citation>
    <scope>NUCLEOTIDE SEQUENCE [LARGE SCALE GENOMIC DNA]</scope>
    <source>
        <strain evidence="3">KCTC 62192</strain>
    </source>
</reference>
<gene>
    <name evidence="2" type="ORF">ACFOES_16295</name>
</gene>
<feature type="signal peptide" evidence="1">
    <location>
        <begin position="1"/>
        <end position="25"/>
    </location>
</feature>